<feature type="coiled-coil region" evidence="1">
    <location>
        <begin position="74"/>
        <end position="108"/>
    </location>
</feature>
<protein>
    <submittedName>
        <fullName evidence="2">Uncharacterized protein</fullName>
    </submittedName>
</protein>
<dbReference type="PANTHER" id="PTHR11505">
    <property type="entry name" value="L1 TRANSPOSABLE ELEMENT-RELATED"/>
    <property type="match status" value="1"/>
</dbReference>
<proteinExistence type="predicted"/>
<comment type="caution">
    <text evidence="2">The sequence shown here is derived from an EMBL/GenBank/DDBJ whole genome shotgun (WGS) entry which is preliminary data.</text>
</comment>
<keyword evidence="1" id="KW-0175">Coiled coil</keyword>
<name>A0AAV7M014_PLEWA</name>
<organism evidence="2 3">
    <name type="scientific">Pleurodeles waltl</name>
    <name type="common">Iberian ribbed newt</name>
    <dbReference type="NCBI Taxonomy" id="8319"/>
    <lineage>
        <taxon>Eukaryota</taxon>
        <taxon>Metazoa</taxon>
        <taxon>Chordata</taxon>
        <taxon>Craniata</taxon>
        <taxon>Vertebrata</taxon>
        <taxon>Euteleostomi</taxon>
        <taxon>Amphibia</taxon>
        <taxon>Batrachia</taxon>
        <taxon>Caudata</taxon>
        <taxon>Salamandroidea</taxon>
        <taxon>Salamandridae</taxon>
        <taxon>Pleurodelinae</taxon>
        <taxon>Pleurodeles</taxon>
    </lineage>
</organism>
<evidence type="ECO:0000313" key="3">
    <source>
        <dbReference type="Proteomes" id="UP001066276"/>
    </source>
</evidence>
<dbReference type="AlphaFoldDB" id="A0AAV7M014"/>
<sequence>MDKLCTASTQFSGSRAYFAENGASSGSGTKDGAPSQPDGVTLDAIYQEIMAHREETSADSSKAQAASRKLQGVIRRVAKTRSEFSQRMAEAENRVSTLECEVALQSKRSEVVEQQMIDTKWKLEDFVNRLKRNILRVLGVPEGTDMTDSHKFIIDPFQAAFPELAHWKWDLEVQTAQRYPFKQASRHVQDPIKL</sequence>
<reference evidence="2" key="1">
    <citation type="journal article" date="2022" name="bioRxiv">
        <title>Sequencing and chromosome-scale assembly of the giantPleurodeles waltlgenome.</title>
        <authorList>
            <person name="Brown T."/>
            <person name="Elewa A."/>
            <person name="Iarovenko S."/>
            <person name="Subramanian E."/>
            <person name="Araus A.J."/>
            <person name="Petzold A."/>
            <person name="Susuki M."/>
            <person name="Suzuki K.-i.T."/>
            <person name="Hayashi T."/>
            <person name="Toyoda A."/>
            <person name="Oliveira C."/>
            <person name="Osipova E."/>
            <person name="Leigh N.D."/>
            <person name="Simon A."/>
            <person name="Yun M.H."/>
        </authorList>
    </citation>
    <scope>NUCLEOTIDE SEQUENCE</scope>
    <source>
        <strain evidence="2">20211129_DDA</strain>
        <tissue evidence="2">Liver</tissue>
    </source>
</reference>
<evidence type="ECO:0000313" key="2">
    <source>
        <dbReference type="EMBL" id="KAJ1097131.1"/>
    </source>
</evidence>
<dbReference type="EMBL" id="JANPWB010000014">
    <property type="protein sequence ID" value="KAJ1097131.1"/>
    <property type="molecule type" value="Genomic_DNA"/>
</dbReference>
<dbReference type="Proteomes" id="UP001066276">
    <property type="component" value="Chromosome 10"/>
</dbReference>
<evidence type="ECO:0000256" key="1">
    <source>
        <dbReference type="SAM" id="Coils"/>
    </source>
</evidence>
<gene>
    <name evidence="2" type="ORF">NDU88_002258</name>
</gene>
<accession>A0AAV7M014</accession>
<dbReference type="InterPro" id="IPR004244">
    <property type="entry name" value="Transposase_22"/>
</dbReference>
<keyword evidence="3" id="KW-1185">Reference proteome</keyword>